<dbReference type="InterPro" id="IPR002104">
    <property type="entry name" value="Integrase_catalytic"/>
</dbReference>
<dbReference type="Gene3D" id="1.10.443.10">
    <property type="entry name" value="Intergrase catalytic core"/>
    <property type="match status" value="1"/>
</dbReference>
<sequence>GAEDITPHSTRATGATILSATGATILSATGTPIERIQDRLGHRDIRTTRAYIQALHKIDTSAAHDLETLLAP</sequence>
<keyword evidence="1" id="KW-0233">DNA recombination</keyword>
<evidence type="ECO:0000313" key="3">
    <source>
        <dbReference type="EMBL" id="MFD1045814.1"/>
    </source>
</evidence>
<reference evidence="4" key="1">
    <citation type="journal article" date="2019" name="Int. J. Syst. Evol. Microbiol.">
        <title>The Global Catalogue of Microorganisms (GCM) 10K type strain sequencing project: providing services to taxonomists for standard genome sequencing and annotation.</title>
        <authorList>
            <consortium name="The Broad Institute Genomics Platform"/>
            <consortium name="The Broad Institute Genome Sequencing Center for Infectious Disease"/>
            <person name="Wu L."/>
            <person name="Ma J."/>
        </authorList>
    </citation>
    <scope>NUCLEOTIDE SEQUENCE [LARGE SCALE GENOMIC DNA]</scope>
    <source>
        <strain evidence="4">JCM 31486</strain>
    </source>
</reference>
<protein>
    <submittedName>
        <fullName evidence="3">Tyrosine-type recombinase/integrase</fullName>
    </submittedName>
</protein>
<dbReference type="Pfam" id="PF00589">
    <property type="entry name" value="Phage_integrase"/>
    <property type="match status" value="1"/>
</dbReference>
<organism evidence="3 4">
    <name type="scientific">Kibdelosporangium lantanae</name>
    <dbReference type="NCBI Taxonomy" id="1497396"/>
    <lineage>
        <taxon>Bacteria</taxon>
        <taxon>Bacillati</taxon>
        <taxon>Actinomycetota</taxon>
        <taxon>Actinomycetes</taxon>
        <taxon>Pseudonocardiales</taxon>
        <taxon>Pseudonocardiaceae</taxon>
        <taxon>Kibdelosporangium</taxon>
    </lineage>
</organism>
<proteinExistence type="predicted"/>
<name>A0ABW3M870_9PSEU</name>
<feature type="non-terminal residue" evidence="3">
    <location>
        <position position="1"/>
    </location>
</feature>
<accession>A0ABW3M870</accession>
<dbReference type="InterPro" id="IPR011010">
    <property type="entry name" value="DNA_brk_join_enz"/>
</dbReference>
<gene>
    <name evidence="3" type="ORF">ACFQ1S_09700</name>
</gene>
<dbReference type="EMBL" id="JBHTIS010000422">
    <property type="protein sequence ID" value="MFD1045814.1"/>
    <property type="molecule type" value="Genomic_DNA"/>
</dbReference>
<dbReference type="Proteomes" id="UP001597045">
    <property type="component" value="Unassembled WGS sequence"/>
</dbReference>
<evidence type="ECO:0000259" key="2">
    <source>
        <dbReference type="Pfam" id="PF00589"/>
    </source>
</evidence>
<evidence type="ECO:0000313" key="4">
    <source>
        <dbReference type="Proteomes" id="UP001597045"/>
    </source>
</evidence>
<feature type="domain" description="Tyr recombinase" evidence="2">
    <location>
        <begin position="4"/>
        <end position="54"/>
    </location>
</feature>
<evidence type="ECO:0000256" key="1">
    <source>
        <dbReference type="ARBA" id="ARBA00023172"/>
    </source>
</evidence>
<dbReference type="InterPro" id="IPR013762">
    <property type="entry name" value="Integrase-like_cat_sf"/>
</dbReference>
<dbReference type="SUPFAM" id="SSF56349">
    <property type="entry name" value="DNA breaking-rejoining enzymes"/>
    <property type="match status" value="1"/>
</dbReference>
<comment type="caution">
    <text evidence="3">The sequence shown here is derived from an EMBL/GenBank/DDBJ whole genome shotgun (WGS) entry which is preliminary data.</text>
</comment>
<keyword evidence="4" id="KW-1185">Reference proteome</keyword>